<evidence type="ECO:0000313" key="4">
    <source>
        <dbReference type="Proteomes" id="UP001596417"/>
    </source>
</evidence>
<dbReference type="EMBL" id="JBHTAX010000007">
    <property type="protein sequence ID" value="MFC7193285.1"/>
    <property type="molecule type" value="Genomic_DNA"/>
</dbReference>
<dbReference type="RefSeq" id="WP_390206987.1">
    <property type="nucleotide sequence ID" value="NZ_JBHSZC010000006.1"/>
</dbReference>
<evidence type="ECO:0000256" key="1">
    <source>
        <dbReference type="SAM" id="Phobius"/>
    </source>
</evidence>
<gene>
    <name evidence="2" type="ORF">ACFQL7_27460</name>
    <name evidence="3" type="ORF">ACFQL7_28180</name>
</gene>
<organism evidence="2 4">
    <name type="scientific">Halocatena marina</name>
    <dbReference type="NCBI Taxonomy" id="2934937"/>
    <lineage>
        <taxon>Archaea</taxon>
        <taxon>Methanobacteriati</taxon>
        <taxon>Methanobacteriota</taxon>
        <taxon>Stenosarchaea group</taxon>
        <taxon>Halobacteria</taxon>
        <taxon>Halobacteriales</taxon>
        <taxon>Natronomonadaceae</taxon>
        <taxon>Halocatena</taxon>
    </lineage>
</organism>
<accession>A0ABD5YZ25</accession>
<keyword evidence="1" id="KW-1133">Transmembrane helix</keyword>
<dbReference type="Proteomes" id="UP001596417">
    <property type="component" value="Unassembled WGS sequence"/>
</dbReference>
<keyword evidence="4" id="KW-1185">Reference proteome</keyword>
<dbReference type="EMBL" id="JBHTAX010000007">
    <property type="protein sequence ID" value="MFC7193150.1"/>
    <property type="molecule type" value="Genomic_DNA"/>
</dbReference>
<reference evidence="2" key="3">
    <citation type="submission" date="2024-09" db="EMBL/GenBank/DDBJ databases">
        <authorList>
            <person name="Sun Q."/>
        </authorList>
    </citation>
    <scope>NUCLEOTIDE SEQUENCE</scope>
    <source>
        <strain evidence="2">NBRC 107106</strain>
    </source>
</reference>
<proteinExistence type="predicted"/>
<sequence>MPKSSVPSLFQHFSGRFGSSSGPLPQPIARVSEYGLYGLLTGCVLMGTAFLTNPIPDPSFPWATLPASFRVLYTQPRIEHWPVTYTVGLWMIVFTLPLVLLHAYQRYGPDSRCAASWWLTGVPVVTMMVFTTYCRFFWPKLNPATWNAPSYTLVCWAYCSSYIPFWSDLAYAVALVGIGMVSLAYRDSPWTTYGLAAWGILAFPLGIPALCDAYRRYTAKKQTTTT</sequence>
<evidence type="ECO:0000313" key="3">
    <source>
        <dbReference type="EMBL" id="MFC7193285.1"/>
    </source>
</evidence>
<reference evidence="4" key="2">
    <citation type="journal article" date="2019" name="Int. J. Syst. Evol. Microbiol.">
        <title>The Global Catalogue of Microorganisms (GCM) 10K type strain sequencing project: providing services to taxonomists for standard genome sequencing and annotation.</title>
        <authorList>
            <consortium name="The Broad Institute Genomics Platform"/>
            <consortium name="The Broad Institute Genome Sequencing Center for Infectious Disease"/>
            <person name="Wu L."/>
            <person name="Ma J."/>
        </authorList>
    </citation>
    <scope>NUCLEOTIDE SEQUENCE [LARGE SCALE GENOMIC DNA]</scope>
    <source>
        <strain evidence="4">RDMS1</strain>
    </source>
</reference>
<keyword evidence="1" id="KW-0472">Membrane</keyword>
<keyword evidence="1" id="KW-0812">Transmembrane</keyword>
<feature type="transmembrane region" description="Helical" evidence="1">
    <location>
        <begin position="83"/>
        <end position="104"/>
    </location>
</feature>
<feature type="transmembrane region" description="Helical" evidence="1">
    <location>
        <begin position="116"/>
        <end position="138"/>
    </location>
</feature>
<comment type="caution">
    <text evidence="2">The sequence shown here is derived from an EMBL/GenBank/DDBJ whole genome shotgun (WGS) entry which is preliminary data.</text>
</comment>
<reference evidence="2" key="1">
    <citation type="journal article" date="2014" name="Int. J. Syst. Evol. Microbiol.">
        <title>Complete genome sequence of Corynebacterium casei LMG S-19264T (=DSM 44701T), isolated from a smear-ripened cheese.</title>
        <authorList>
            <consortium name="US DOE Joint Genome Institute (JGI-PGF)"/>
            <person name="Walter F."/>
            <person name="Albersmeier A."/>
            <person name="Kalinowski J."/>
            <person name="Ruckert C."/>
        </authorList>
    </citation>
    <scope>NUCLEOTIDE SEQUENCE [LARGE SCALE GENOMIC DNA]</scope>
    <source>
        <strain evidence="2">NBRC 107106</strain>
    </source>
</reference>
<evidence type="ECO:0000313" key="2">
    <source>
        <dbReference type="EMBL" id="MFC7193150.1"/>
    </source>
</evidence>
<protein>
    <submittedName>
        <fullName evidence="2">Uncharacterized protein</fullName>
    </submittedName>
</protein>
<feature type="transmembrane region" description="Helical" evidence="1">
    <location>
        <begin position="191"/>
        <end position="211"/>
    </location>
</feature>
<name>A0ABD5YZ25_9EURY</name>
<dbReference type="AlphaFoldDB" id="A0ABD5YZ25"/>
<feature type="transmembrane region" description="Helical" evidence="1">
    <location>
        <begin position="34"/>
        <end position="52"/>
    </location>
</feature>